<dbReference type="AlphaFoldDB" id="A0A2Z3H1Q8"/>
<protein>
    <submittedName>
        <fullName evidence="1">Monooxygenase</fullName>
    </submittedName>
</protein>
<dbReference type="SUPFAM" id="SSF51905">
    <property type="entry name" value="FAD/NAD(P)-binding domain"/>
    <property type="match status" value="1"/>
</dbReference>
<name>A0A2Z3H1Q8_9BACT</name>
<dbReference type="PRINTS" id="PR00368">
    <property type="entry name" value="FADPNR"/>
</dbReference>
<organism evidence="1 2">
    <name type="scientific">Gemmata obscuriglobus</name>
    <dbReference type="NCBI Taxonomy" id="114"/>
    <lineage>
        <taxon>Bacteria</taxon>
        <taxon>Pseudomonadati</taxon>
        <taxon>Planctomycetota</taxon>
        <taxon>Planctomycetia</taxon>
        <taxon>Gemmatales</taxon>
        <taxon>Gemmataceae</taxon>
        <taxon>Gemmata</taxon>
    </lineage>
</organism>
<evidence type="ECO:0000313" key="1">
    <source>
        <dbReference type="EMBL" id="AWM37657.1"/>
    </source>
</evidence>
<dbReference type="Pfam" id="PF13738">
    <property type="entry name" value="Pyr_redox_3"/>
    <property type="match status" value="1"/>
</dbReference>
<dbReference type="Gene3D" id="3.50.50.60">
    <property type="entry name" value="FAD/NAD(P)-binding domain"/>
    <property type="match status" value="1"/>
</dbReference>
<keyword evidence="1" id="KW-0560">Oxidoreductase</keyword>
<accession>A0A2Z3H1Q8</accession>
<dbReference type="GO" id="GO:0004497">
    <property type="term" value="F:monooxygenase activity"/>
    <property type="evidence" value="ECO:0007669"/>
    <property type="project" value="UniProtKB-KW"/>
</dbReference>
<keyword evidence="1" id="KW-0503">Monooxygenase</keyword>
<dbReference type="RefSeq" id="WP_010035353.1">
    <property type="nucleotide sequence ID" value="NZ_CP025958.1"/>
</dbReference>
<sequence>MVKGQPLRVAVIGAGPIGIEAALYAKTCGFTVSVFDRGPVGEHLRRWGHVKLFTPFGWNVTPLGLAKVRHEKGSRTIPGETDLLTGREFLEAYTTPIAESETLLESLNLEAAVLQVGRAAGVKKSEVADKLPFRLLVRDAAGKEGIVTADVVLDCTGTYITPQRLGDGNIPAVGELAARQHIAWGIEDVFGTRKAHYAGKSIVLVGGSYSAATTICALAALAEEANDTWVVWLTRGPRGQPLPRIPNDPLKERDRLAARANALATRCDGNLEFHPQTVIDEVLCHGPNQGFRVSGRSNGKPIAWECERLIANVGYRADLRISDGLRVTEPAGAPETGEPGYFVLGSKSYGRDSGFLLRNGFDQIRKVFAGLTGTPRLDHYAKKVA</sequence>
<keyword evidence="2" id="KW-1185">Reference proteome</keyword>
<dbReference type="Proteomes" id="UP000245802">
    <property type="component" value="Chromosome"/>
</dbReference>
<proteinExistence type="predicted"/>
<gene>
    <name evidence="1" type="ORF">C1280_12110</name>
</gene>
<dbReference type="KEGG" id="gog:C1280_12110"/>
<evidence type="ECO:0000313" key="2">
    <source>
        <dbReference type="Proteomes" id="UP000245802"/>
    </source>
</evidence>
<reference evidence="1 2" key="1">
    <citation type="submission" date="2018-01" db="EMBL/GenBank/DDBJ databases">
        <title>G. obscuriglobus.</title>
        <authorList>
            <person name="Franke J."/>
            <person name="Blomberg W."/>
            <person name="Selmecki A."/>
        </authorList>
    </citation>
    <scope>NUCLEOTIDE SEQUENCE [LARGE SCALE GENOMIC DNA]</scope>
    <source>
        <strain evidence="1 2">DSM 5831</strain>
    </source>
</reference>
<dbReference type="InterPro" id="IPR036188">
    <property type="entry name" value="FAD/NAD-bd_sf"/>
</dbReference>
<dbReference type="EMBL" id="CP025958">
    <property type="protein sequence ID" value="AWM37657.1"/>
    <property type="molecule type" value="Genomic_DNA"/>
</dbReference>
<dbReference type="OrthoDB" id="9773233at2"/>